<evidence type="ECO:0000313" key="2">
    <source>
        <dbReference type="EMBL" id="MDN3577223.1"/>
    </source>
</evidence>
<evidence type="ECO:0000313" key="3">
    <source>
        <dbReference type="Proteomes" id="UP001180081"/>
    </source>
</evidence>
<dbReference type="EMBL" id="JAUFPU010000008">
    <property type="protein sequence ID" value="MDN3577223.1"/>
    <property type="molecule type" value="Genomic_DNA"/>
</dbReference>
<name>A0ABT8B4M5_9NEIS</name>
<evidence type="ECO:0000256" key="1">
    <source>
        <dbReference type="ARBA" id="ARBA00005367"/>
    </source>
</evidence>
<reference evidence="2" key="1">
    <citation type="journal article" date="2014" name="Int. J. Syst. Evol. Microbiol.">
        <title>Complete genome of a new Firmicutes species belonging to the dominant human colonic microbiota ('Ruminococcus bicirculans') reveals two chromosomes and a selective capacity to utilize plant glucans.</title>
        <authorList>
            <consortium name="NISC Comparative Sequencing Program"/>
            <person name="Wegmann U."/>
            <person name="Louis P."/>
            <person name="Goesmann A."/>
            <person name="Henrissat B."/>
            <person name="Duncan S.H."/>
            <person name="Flint H.J."/>
        </authorList>
    </citation>
    <scope>NUCLEOTIDE SEQUENCE</scope>
    <source>
        <strain evidence="2">CECT 7703</strain>
    </source>
</reference>
<accession>A0ABT8B4M5</accession>
<dbReference type="Pfam" id="PF06062">
    <property type="entry name" value="UPF0231"/>
    <property type="match status" value="1"/>
</dbReference>
<proteinExistence type="inferred from homology"/>
<gene>
    <name evidence="2" type="ORF">QWZ03_10630</name>
</gene>
<keyword evidence="3" id="KW-1185">Reference proteome</keyword>
<organism evidence="2 3">
    <name type="scientific">Chitinimonas viridis</name>
    <dbReference type="NCBI Taxonomy" id="664880"/>
    <lineage>
        <taxon>Bacteria</taxon>
        <taxon>Pseudomonadati</taxon>
        <taxon>Pseudomonadota</taxon>
        <taxon>Betaproteobacteria</taxon>
        <taxon>Neisseriales</taxon>
        <taxon>Chitinibacteraceae</taxon>
        <taxon>Chitinimonas</taxon>
    </lineage>
</organism>
<comment type="similarity">
    <text evidence="1">Belongs to the UPF0231 family.</text>
</comment>
<dbReference type="InterPro" id="IPR008249">
    <property type="entry name" value="UPF0231"/>
</dbReference>
<protein>
    <submittedName>
        <fullName evidence="2">YacL family protein</fullName>
    </submittedName>
</protein>
<dbReference type="RefSeq" id="WP_290332692.1">
    <property type="nucleotide sequence ID" value="NZ_JAUFPU010000008.1"/>
</dbReference>
<reference evidence="2" key="2">
    <citation type="submission" date="2023-06" db="EMBL/GenBank/DDBJ databases">
        <authorList>
            <person name="Lucena T."/>
            <person name="Sun Q."/>
        </authorList>
    </citation>
    <scope>NUCLEOTIDE SEQUENCE</scope>
    <source>
        <strain evidence="2">CECT 7703</strain>
    </source>
</reference>
<sequence>MTRPSYQFELDETDQPHASLAGEIDQVADFLNTDVRRSSERCEEILSAITDIQQGTTPAWSCTGNLYELCLSTQGAAIANVYDETIPPAELTLAELATLVRDWHSLLAS</sequence>
<comment type="caution">
    <text evidence="2">The sequence shown here is derived from an EMBL/GenBank/DDBJ whole genome shotgun (WGS) entry which is preliminary data.</text>
</comment>
<dbReference type="Proteomes" id="UP001180081">
    <property type="component" value="Unassembled WGS sequence"/>
</dbReference>